<dbReference type="Pfam" id="PF21595">
    <property type="entry name" value="CCL2-like"/>
    <property type="match status" value="1"/>
</dbReference>
<protein>
    <recommendedName>
        <fullName evidence="1">CCL2-like lectin domain-containing protein</fullName>
    </recommendedName>
</protein>
<dbReference type="InterPro" id="IPR035992">
    <property type="entry name" value="Ricin_B-like_lectins"/>
</dbReference>
<accession>A0A8H4QU45</accession>
<sequence length="137" mass="14821">MSRPNQGSYVIYNRVLSPTGDKLAITFTGQNNTLTVTPMTKSSNQVFNLTNNDTNTMFVVPQSSSGLQVGWGSNGATPMTPGGYVWTIKSSDAGYTIQDGGMSQNWHLDKAANNANVAIAADQGNERYRWVLEPVSQ</sequence>
<evidence type="ECO:0000313" key="3">
    <source>
        <dbReference type="Proteomes" id="UP000521872"/>
    </source>
</evidence>
<reference evidence="2 3" key="1">
    <citation type="submission" date="2019-12" db="EMBL/GenBank/DDBJ databases">
        <authorList>
            <person name="Floudas D."/>
            <person name="Bentzer J."/>
            <person name="Ahren D."/>
            <person name="Johansson T."/>
            <person name="Persson P."/>
            <person name="Tunlid A."/>
        </authorList>
    </citation>
    <scope>NUCLEOTIDE SEQUENCE [LARGE SCALE GENOMIC DNA]</scope>
    <source>
        <strain evidence="2 3">CBS 102.39</strain>
    </source>
</reference>
<keyword evidence="3" id="KW-1185">Reference proteome</keyword>
<evidence type="ECO:0000313" key="2">
    <source>
        <dbReference type="EMBL" id="KAF4616896.1"/>
    </source>
</evidence>
<evidence type="ECO:0000259" key="1">
    <source>
        <dbReference type="Pfam" id="PF21595"/>
    </source>
</evidence>
<name>A0A8H4QU45_9AGAR</name>
<dbReference type="AlphaFoldDB" id="A0A8H4QU45"/>
<dbReference type="Proteomes" id="UP000521872">
    <property type="component" value="Unassembled WGS sequence"/>
</dbReference>
<gene>
    <name evidence="2" type="ORF">D9613_008766</name>
</gene>
<dbReference type="Gene3D" id="2.80.10.50">
    <property type="match status" value="1"/>
</dbReference>
<dbReference type="CDD" id="cd23715">
    <property type="entry name" value="beta-trefoil_Ricin_CCL2"/>
    <property type="match status" value="1"/>
</dbReference>
<comment type="caution">
    <text evidence="2">The sequence shown here is derived from an EMBL/GenBank/DDBJ whole genome shotgun (WGS) entry which is preliminary data.</text>
</comment>
<dbReference type="InterPro" id="IPR048746">
    <property type="entry name" value="CCL2-like_lectin"/>
</dbReference>
<proteinExistence type="predicted"/>
<dbReference type="OrthoDB" id="5271368at2759"/>
<dbReference type="SUPFAM" id="SSF50370">
    <property type="entry name" value="Ricin B-like lectins"/>
    <property type="match status" value="1"/>
</dbReference>
<feature type="domain" description="CCL2-like lectin" evidence="1">
    <location>
        <begin position="7"/>
        <end position="130"/>
    </location>
</feature>
<organism evidence="2 3">
    <name type="scientific">Agrocybe pediades</name>
    <dbReference type="NCBI Taxonomy" id="84607"/>
    <lineage>
        <taxon>Eukaryota</taxon>
        <taxon>Fungi</taxon>
        <taxon>Dikarya</taxon>
        <taxon>Basidiomycota</taxon>
        <taxon>Agaricomycotina</taxon>
        <taxon>Agaricomycetes</taxon>
        <taxon>Agaricomycetidae</taxon>
        <taxon>Agaricales</taxon>
        <taxon>Agaricineae</taxon>
        <taxon>Strophariaceae</taxon>
        <taxon>Agrocybe</taxon>
    </lineage>
</organism>
<dbReference type="EMBL" id="JAACJL010000031">
    <property type="protein sequence ID" value="KAF4616896.1"/>
    <property type="molecule type" value="Genomic_DNA"/>
</dbReference>